<dbReference type="InterPro" id="IPR008979">
    <property type="entry name" value="Galactose-bd-like_sf"/>
</dbReference>
<dbReference type="Pfam" id="PF18962">
    <property type="entry name" value="Por_Secre_tail"/>
    <property type="match status" value="1"/>
</dbReference>
<dbReference type="OrthoDB" id="177731at2"/>
<dbReference type="Proteomes" id="UP000232883">
    <property type="component" value="Chromosome"/>
</dbReference>
<dbReference type="Gene3D" id="3.20.20.80">
    <property type="entry name" value="Glycosidases"/>
    <property type="match status" value="1"/>
</dbReference>
<name>A0A2K8YTD0_9BACT</name>
<evidence type="ECO:0000313" key="4">
    <source>
        <dbReference type="Proteomes" id="UP000232883"/>
    </source>
</evidence>
<dbReference type="InterPro" id="IPR005084">
    <property type="entry name" value="CBM6"/>
</dbReference>
<dbReference type="Pfam" id="PF03422">
    <property type="entry name" value="CBM_6"/>
    <property type="match status" value="2"/>
</dbReference>
<feature type="domain" description="CBM6" evidence="2">
    <location>
        <begin position="25"/>
        <end position="146"/>
    </location>
</feature>
<evidence type="ECO:0000313" key="3">
    <source>
        <dbReference type="EMBL" id="AUD00892.1"/>
    </source>
</evidence>
<gene>
    <name evidence="3" type="ORF">CWM47_03115</name>
</gene>
<dbReference type="RefSeq" id="WP_100986315.1">
    <property type="nucleotide sequence ID" value="NZ_CP025096.1"/>
</dbReference>
<dbReference type="SUPFAM" id="SSF51445">
    <property type="entry name" value="(Trans)glycosidases"/>
    <property type="match status" value="1"/>
</dbReference>
<dbReference type="Gene3D" id="2.60.120.260">
    <property type="entry name" value="Galactose-binding domain-like"/>
    <property type="match status" value="2"/>
</dbReference>
<dbReference type="SMART" id="SM00606">
    <property type="entry name" value="CBD_IV"/>
    <property type="match status" value="2"/>
</dbReference>
<dbReference type="NCBIfam" id="TIGR04183">
    <property type="entry name" value="Por_Secre_tail"/>
    <property type="match status" value="1"/>
</dbReference>
<dbReference type="InterPro" id="IPR026444">
    <property type="entry name" value="Secre_tail"/>
</dbReference>
<keyword evidence="1" id="KW-0732">Signal</keyword>
<keyword evidence="4" id="KW-1185">Reference proteome</keyword>
<dbReference type="CDD" id="cd04080">
    <property type="entry name" value="CBM6_cellulase-like"/>
    <property type="match status" value="2"/>
</dbReference>
<sequence length="1126" mass="124217">MIKSLFSILLIAFFLPSYGQRVLVGKFEAESFIAKQGVSTEITADTDGGMDVGWIADNGWMDYAVQAPVAGYYTFNFRLANGFSDNATLQLRAANGTVFAQILVPRTGGMQSWKTVGVTALLPAGTQTLRLFALKGVFSINWFNVRGPKALPGRIQAEDYDAINDVRPETTLDIDGGQDMGNIDDGDWLDFNVNLATAGTYTVNFRVANNYGNGLIEFRNSAGATLGQVGIPRTYGWQNWTTVSLTTNLSAGNQLLRIVAVRGAFNFNWFEVVRPAPPLPKPVLTFADLAAKTAGDASFNLAATSTNTQTPITFTSSNPQIVSVSNTNGVWKATPLAVGSATITASQVASTTYAAADNVTRTQVVQAVPSVVLGSKITLDPKRWYQLTNATYGLDQLFDGVTNVNVLTGWGKVLDNYDAYYPLLNGEKMTLESIKFFDFEGIFKDKPMTLSVITDTWQRIPIATFTGEIYNGWVGPYPGRTLAGNALFKLDASVSNIRYLVLTIQSGMPTEMELYGSYTPPTAVATPIPKKAIKLRDMFGVNAFEWNFEDGNSPWQINEPKMNMVKSFAGIRHYMDWSKLESAPGVYSYNPTISGGWDYDAMYQRCKDANIDVLACLKTLPTYMVDTYPTDQRDYENVPVRYGKDFANPLSYIEQAKVGFQYAARYGRNTAVNPALLSVNQTPRWTNDRVNTIKIGLGLIKYIECDNERDKWWKGRKGYQTAREYAANLSAFYDGHKNTMGPGVGVRNADPTMKVVIAGLVSGPEYVRAMIDWCREFRGYKPDGTVNLCWDIINFHIYVTDDASLSQTGSATRGAAPEVTTDNLRLTSFVQMAHDYAYDMPVWITEAGYDVAQTSPLKAIPIGTKTALQTQGDWILRMCLFSARLGIEKLFYYEMYDDNSAGGRFGSSGLVESSPTLARRPAADYMYQTAKLFGDYVYKETINKDPIVDRYEANGKSVYAIVVPDEKGRTAPYTLSLPTGSTARIYRPKSGADDMAVEEVPISGGKITLTATETPLFVMAVPVSGAREATELPESAENPSLHTALTVYPNPASNSFTVTVNNKSLADLELTLFDANLGRLHKQLTIQKNDQIMSHSVDLSELPMGTYIIEFKQGMEREFRKLVKEN</sequence>
<dbReference type="InterPro" id="IPR006584">
    <property type="entry name" value="Cellulose-bd_IV"/>
</dbReference>
<accession>A0A2K8YTD0</accession>
<evidence type="ECO:0000256" key="1">
    <source>
        <dbReference type="ARBA" id="ARBA00022729"/>
    </source>
</evidence>
<dbReference type="Gene3D" id="2.60.40.1080">
    <property type="match status" value="1"/>
</dbReference>
<feature type="domain" description="CBM6" evidence="2">
    <location>
        <begin position="153"/>
        <end position="273"/>
    </location>
</feature>
<dbReference type="EMBL" id="CP025096">
    <property type="protein sequence ID" value="AUD00892.1"/>
    <property type="molecule type" value="Genomic_DNA"/>
</dbReference>
<reference evidence="3 4" key="1">
    <citation type="submission" date="2017-11" db="EMBL/GenBank/DDBJ databases">
        <title>Taxonomic description and genome sequences of Spirosoma HA7 sp. nov., isolated from pollen microhabitat of Corylus avellana.</title>
        <authorList>
            <person name="Ambika Manirajan B."/>
            <person name="Suarez C."/>
            <person name="Ratering S."/>
            <person name="Geissler-Plaum R."/>
            <person name="Cardinale M."/>
            <person name="Sylvia S."/>
        </authorList>
    </citation>
    <scope>NUCLEOTIDE SEQUENCE [LARGE SCALE GENOMIC DNA]</scope>
    <source>
        <strain evidence="3 4">HA7</strain>
    </source>
</reference>
<evidence type="ECO:0000259" key="2">
    <source>
        <dbReference type="PROSITE" id="PS51175"/>
    </source>
</evidence>
<dbReference type="KEGG" id="spir:CWM47_03115"/>
<dbReference type="PROSITE" id="PS51175">
    <property type="entry name" value="CBM6"/>
    <property type="match status" value="2"/>
</dbReference>
<dbReference type="SUPFAM" id="SSF49785">
    <property type="entry name" value="Galactose-binding domain-like"/>
    <property type="match status" value="2"/>
</dbReference>
<proteinExistence type="predicted"/>
<dbReference type="AlphaFoldDB" id="A0A2K8YTD0"/>
<dbReference type="InterPro" id="IPR017853">
    <property type="entry name" value="GH"/>
</dbReference>
<dbReference type="GO" id="GO:0030246">
    <property type="term" value="F:carbohydrate binding"/>
    <property type="evidence" value="ECO:0007669"/>
    <property type="project" value="InterPro"/>
</dbReference>
<protein>
    <submittedName>
        <fullName evidence="3">Carbohydrate-binding protein</fullName>
    </submittedName>
</protein>
<organism evidence="3 4">
    <name type="scientific">Spirosoma pollinicola</name>
    <dbReference type="NCBI Taxonomy" id="2057025"/>
    <lineage>
        <taxon>Bacteria</taxon>
        <taxon>Pseudomonadati</taxon>
        <taxon>Bacteroidota</taxon>
        <taxon>Cytophagia</taxon>
        <taxon>Cytophagales</taxon>
        <taxon>Cytophagaceae</taxon>
        <taxon>Spirosoma</taxon>
    </lineage>
</organism>